<protein>
    <submittedName>
        <fullName evidence="2">Uncharacterized protein</fullName>
    </submittedName>
</protein>
<feature type="region of interest" description="Disordered" evidence="1">
    <location>
        <begin position="67"/>
        <end position="90"/>
    </location>
</feature>
<dbReference type="RefSeq" id="WP_350343871.1">
    <property type="nucleotide sequence ID" value="NZ_CP158367.1"/>
</dbReference>
<reference evidence="2" key="1">
    <citation type="journal article" date="2013" name="Extremophiles">
        <title>Proteinivorax tanatarense gen. nov., sp. nov., an anaerobic, haloalkaliphilic, proteolytic bacterium isolated from a decaying algal bloom, and proposal of Proteinivoraceae fam. nov.</title>
        <authorList>
            <person name="Kevbrin V."/>
            <person name="Boltyanskaya Y."/>
            <person name="Zhilina T."/>
            <person name="Kolganova T."/>
            <person name="Lavrentjeva E."/>
            <person name="Kuznetsov B."/>
        </authorList>
    </citation>
    <scope>NUCLEOTIDE SEQUENCE</scope>
    <source>
        <strain evidence="2">Z-910T</strain>
    </source>
</reference>
<dbReference type="EMBL" id="CP158367">
    <property type="protein sequence ID" value="XBX75124.1"/>
    <property type="molecule type" value="Genomic_DNA"/>
</dbReference>
<organism evidence="2">
    <name type="scientific">Proteinivorax tanatarense</name>
    <dbReference type="NCBI Taxonomy" id="1260629"/>
    <lineage>
        <taxon>Bacteria</taxon>
        <taxon>Bacillati</taxon>
        <taxon>Bacillota</taxon>
        <taxon>Clostridia</taxon>
        <taxon>Eubacteriales</taxon>
        <taxon>Proteinivoracaceae</taxon>
        <taxon>Proteinivorax</taxon>
    </lineage>
</organism>
<name>A0AAU7VLZ3_9FIRM</name>
<evidence type="ECO:0000313" key="2">
    <source>
        <dbReference type="EMBL" id="XBX75124.1"/>
    </source>
</evidence>
<proteinExistence type="predicted"/>
<evidence type="ECO:0000256" key="1">
    <source>
        <dbReference type="SAM" id="MobiDB-lite"/>
    </source>
</evidence>
<gene>
    <name evidence="2" type="ORF">PRVXT_000230</name>
</gene>
<accession>A0AAU7VLZ3</accession>
<reference evidence="2" key="2">
    <citation type="submission" date="2024-06" db="EMBL/GenBank/DDBJ databases">
        <authorList>
            <person name="Petrova K.O."/>
            <person name="Toshchakov S.V."/>
            <person name="Boltjanskaja Y.V."/>
            <person name="Kevbrin V."/>
        </authorList>
    </citation>
    <scope>NUCLEOTIDE SEQUENCE</scope>
    <source>
        <strain evidence="2">Z-910T</strain>
    </source>
</reference>
<sequence length="90" mass="10626">MGYRRINLSFDSRKDSHNRSYEMLKNKGREKTDFIVKTILNDKENEDIELIKAALREVLNESNIVKEKQKENKDSSQSVPDDVFDIFDNM</sequence>
<dbReference type="AlphaFoldDB" id="A0AAU7VLZ3"/>